<dbReference type="Gene3D" id="3.40.50.1580">
    <property type="entry name" value="Nucleoside phosphorylase domain"/>
    <property type="match status" value="1"/>
</dbReference>
<dbReference type="PANTHER" id="PTHR46832">
    <property type="entry name" value="5'-METHYLTHIOADENOSINE/S-ADENOSYLHOMOCYSTEINE NUCLEOSIDASE"/>
    <property type="match status" value="1"/>
</dbReference>
<evidence type="ECO:0000256" key="5">
    <source>
        <dbReference type="ARBA" id="ARBA00023167"/>
    </source>
</evidence>
<reference evidence="8" key="1">
    <citation type="submission" date="2022-12" db="EMBL/GenBank/DDBJ databases">
        <title>Reference genome sequencing for broad-spectrum identification of bacterial and archaeal isolates by mass spectrometry.</title>
        <authorList>
            <person name="Sekiguchi Y."/>
            <person name="Tourlousse D.M."/>
        </authorList>
    </citation>
    <scope>NUCLEOTIDE SEQUENCE</scope>
    <source>
        <strain evidence="8">10succ1</strain>
    </source>
</reference>
<evidence type="ECO:0000256" key="1">
    <source>
        <dbReference type="ARBA" id="ARBA00004945"/>
    </source>
</evidence>
<dbReference type="CDD" id="cd09008">
    <property type="entry name" value="MTAN"/>
    <property type="match status" value="1"/>
</dbReference>
<sequence>MLIGIIGAMHEEIVELKSVMENLTEEKIINLTFYKGQLRGKDVVLVEGGIGKVNASVCTTLLIDHFKVDQVIFTGVAGGVNPEIKVGDIVVSTDLIEHDFDCTAFGSAHGEIPRMETSTFKADERLVEIAKEVALEKFEAEKVWVGRILSGDQFIASVEKVKWLNDTFNAQCTEMEGAAVAHVCYLFNTPFVVLRAISDNANHDADMDFAEFTVLAAKNSKEIVEGMLDRI</sequence>
<dbReference type="InterPro" id="IPR035994">
    <property type="entry name" value="Nucleoside_phosphorylase_sf"/>
</dbReference>
<dbReference type="NCBIfam" id="TIGR01704">
    <property type="entry name" value="MTA_SAH-Nsdase"/>
    <property type="match status" value="1"/>
</dbReference>
<evidence type="ECO:0000256" key="4">
    <source>
        <dbReference type="ARBA" id="ARBA00022801"/>
    </source>
</evidence>
<evidence type="ECO:0000256" key="6">
    <source>
        <dbReference type="ARBA" id="ARBA00050313"/>
    </source>
</evidence>
<evidence type="ECO:0000256" key="3">
    <source>
        <dbReference type="ARBA" id="ARBA00022605"/>
    </source>
</evidence>
<dbReference type="GO" id="GO:0009164">
    <property type="term" value="P:nucleoside catabolic process"/>
    <property type="evidence" value="ECO:0007669"/>
    <property type="project" value="InterPro"/>
</dbReference>
<dbReference type="EC" id="3.2.2.9" evidence="2"/>
<keyword evidence="9" id="KW-1185">Reference proteome</keyword>
<dbReference type="GO" id="GO:0008930">
    <property type="term" value="F:methylthioadenosine nucleosidase activity"/>
    <property type="evidence" value="ECO:0007669"/>
    <property type="project" value="InterPro"/>
</dbReference>
<comment type="catalytic activity">
    <reaction evidence="6">
        <text>5'-deoxyadenosine + H2O = 5-deoxy-D-ribose + adenine</text>
        <dbReference type="Rhea" id="RHEA:29859"/>
        <dbReference type="ChEBI" id="CHEBI:15377"/>
        <dbReference type="ChEBI" id="CHEBI:16708"/>
        <dbReference type="ChEBI" id="CHEBI:17319"/>
        <dbReference type="ChEBI" id="CHEBI:149540"/>
        <dbReference type="EC" id="3.2.2.9"/>
    </reaction>
    <physiologicalReaction direction="left-to-right" evidence="6">
        <dbReference type="Rhea" id="RHEA:29860"/>
    </physiologicalReaction>
</comment>
<accession>A0A9W6GLA7</accession>
<dbReference type="Pfam" id="PF01048">
    <property type="entry name" value="PNP_UDP_1"/>
    <property type="match status" value="1"/>
</dbReference>
<dbReference type="RefSeq" id="WP_281834699.1">
    <property type="nucleotide sequence ID" value="NZ_BSDY01000005.1"/>
</dbReference>
<dbReference type="EMBL" id="BSDY01000005">
    <property type="protein sequence ID" value="GLI55901.1"/>
    <property type="molecule type" value="Genomic_DNA"/>
</dbReference>
<dbReference type="GO" id="GO:0019284">
    <property type="term" value="P:L-methionine salvage from S-adenosylmethionine"/>
    <property type="evidence" value="ECO:0007669"/>
    <property type="project" value="TreeGrafter"/>
</dbReference>
<dbReference type="AlphaFoldDB" id="A0A9W6GLA7"/>
<protein>
    <recommendedName>
        <fullName evidence="2">adenosylhomocysteine nucleosidase</fullName>
        <ecNumber evidence="2">3.2.2.9</ecNumber>
    </recommendedName>
</protein>
<dbReference type="SUPFAM" id="SSF53167">
    <property type="entry name" value="Purine and uridine phosphorylases"/>
    <property type="match status" value="1"/>
</dbReference>
<dbReference type="PANTHER" id="PTHR46832:SF1">
    <property type="entry name" value="5'-METHYLTHIOADENOSINE_S-ADENOSYLHOMOCYSTEINE NUCLEOSIDASE"/>
    <property type="match status" value="1"/>
</dbReference>
<keyword evidence="4" id="KW-0378">Hydrolase</keyword>
<name>A0A9W6GLA7_9FUSO</name>
<dbReference type="GO" id="GO:0019509">
    <property type="term" value="P:L-methionine salvage from methylthioadenosine"/>
    <property type="evidence" value="ECO:0007669"/>
    <property type="project" value="InterPro"/>
</dbReference>
<comment type="pathway">
    <text evidence="1">Amino-acid biosynthesis; L-methionine biosynthesis via salvage pathway; S-methyl-5-thio-alpha-D-ribose 1-phosphate from S-methyl-5'-thioadenosine (hydrolase route): step 1/2.</text>
</comment>
<keyword evidence="3" id="KW-0028">Amino-acid biosynthesis</keyword>
<dbReference type="NCBIfam" id="NF004079">
    <property type="entry name" value="PRK05584.1"/>
    <property type="match status" value="1"/>
</dbReference>
<dbReference type="GO" id="GO:0005829">
    <property type="term" value="C:cytosol"/>
    <property type="evidence" value="ECO:0007669"/>
    <property type="project" value="TreeGrafter"/>
</dbReference>
<evidence type="ECO:0000256" key="2">
    <source>
        <dbReference type="ARBA" id="ARBA00011974"/>
    </source>
</evidence>
<dbReference type="InterPro" id="IPR000845">
    <property type="entry name" value="Nucleoside_phosphorylase_d"/>
</dbReference>
<comment type="caution">
    <text evidence="8">The sequence shown here is derived from an EMBL/GenBank/DDBJ whole genome shotgun (WGS) entry which is preliminary data.</text>
</comment>
<organism evidence="8 9">
    <name type="scientific">Propionigenium maris DSM 9537</name>
    <dbReference type="NCBI Taxonomy" id="1123000"/>
    <lineage>
        <taxon>Bacteria</taxon>
        <taxon>Fusobacteriati</taxon>
        <taxon>Fusobacteriota</taxon>
        <taxon>Fusobacteriia</taxon>
        <taxon>Fusobacteriales</taxon>
        <taxon>Fusobacteriaceae</taxon>
        <taxon>Propionigenium</taxon>
    </lineage>
</organism>
<proteinExistence type="predicted"/>
<dbReference type="Proteomes" id="UP001144471">
    <property type="component" value="Unassembled WGS sequence"/>
</dbReference>
<feature type="domain" description="Nucleoside phosphorylase" evidence="7">
    <location>
        <begin position="3"/>
        <end position="228"/>
    </location>
</feature>
<dbReference type="InterPro" id="IPR010049">
    <property type="entry name" value="MTA_SAH_Nsdase"/>
</dbReference>
<evidence type="ECO:0000313" key="9">
    <source>
        <dbReference type="Proteomes" id="UP001144471"/>
    </source>
</evidence>
<keyword evidence="5" id="KW-0486">Methionine biosynthesis</keyword>
<evidence type="ECO:0000259" key="7">
    <source>
        <dbReference type="Pfam" id="PF01048"/>
    </source>
</evidence>
<dbReference type="FunFam" id="3.40.50.1580:FF:000001">
    <property type="entry name" value="MTA/SAH nucleosidase family protein"/>
    <property type="match status" value="1"/>
</dbReference>
<gene>
    <name evidence="8" type="ORF">PM10SUCC1_14150</name>
</gene>
<evidence type="ECO:0000313" key="8">
    <source>
        <dbReference type="EMBL" id="GLI55901.1"/>
    </source>
</evidence>
<dbReference type="GO" id="GO:0008782">
    <property type="term" value="F:adenosylhomocysteine nucleosidase activity"/>
    <property type="evidence" value="ECO:0007669"/>
    <property type="project" value="UniProtKB-EC"/>
</dbReference>